<dbReference type="AlphaFoldDB" id="A0A6H5GYL2"/>
<dbReference type="EMBL" id="CADCXU010017571">
    <property type="protein sequence ID" value="CAB0006309.1"/>
    <property type="molecule type" value="Genomic_DNA"/>
</dbReference>
<reference evidence="1 2" key="1">
    <citation type="submission" date="2020-02" db="EMBL/GenBank/DDBJ databases">
        <authorList>
            <person name="Ferguson B K."/>
        </authorList>
    </citation>
    <scope>NUCLEOTIDE SEQUENCE [LARGE SCALE GENOMIC DNA]</scope>
</reference>
<sequence length="168" mass="19175">MTTLLCDCEAVINSRPLTSVSQDTEDLTPLTPNMFLMDSEEVGSPDLDRIEATDLKSRVRYRQWLKMNLQNRFRSEYLVQLKLFASQQKTKPPILGAIVLIRMVIQRESMAIGSYCRTHTWERWTCTSCTSQDCERRTGLSGLENLFPGTRSRFGRTPHIGKSAAGIR</sequence>
<protein>
    <submittedName>
        <fullName evidence="1">Uncharacterized protein</fullName>
    </submittedName>
</protein>
<dbReference type="OrthoDB" id="6623674at2759"/>
<proteinExistence type="predicted"/>
<organism evidence="1 2">
    <name type="scientific">Nesidiocoris tenuis</name>
    <dbReference type="NCBI Taxonomy" id="355587"/>
    <lineage>
        <taxon>Eukaryota</taxon>
        <taxon>Metazoa</taxon>
        <taxon>Ecdysozoa</taxon>
        <taxon>Arthropoda</taxon>
        <taxon>Hexapoda</taxon>
        <taxon>Insecta</taxon>
        <taxon>Pterygota</taxon>
        <taxon>Neoptera</taxon>
        <taxon>Paraneoptera</taxon>
        <taxon>Hemiptera</taxon>
        <taxon>Heteroptera</taxon>
        <taxon>Panheteroptera</taxon>
        <taxon>Cimicomorpha</taxon>
        <taxon>Miridae</taxon>
        <taxon>Dicyphina</taxon>
        <taxon>Nesidiocoris</taxon>
    </lineage>
</organism>
<name>A0A6H5GYL2_9HEMI</name>
<evidence type="ECO:0000313" key="1">
    <source>
        <dbReference type="EMBL" id="CAB0006309.1"/>
    </source>
</evidence>
<accession>A0A6H5GYL2</accession>
<dbReference type="PANTHER" id="PTHR47331">
    <property type="entry name" value="PHD-TYPE DOMAIN-CONTAINING PROTEIN"/>
    <property type="match status" value="1"/>
</dbReference>
<dbReference type="Proteomes" id="UP000479000">
    <property type="component" value="Unassembled WGS sequence"/>
</dbReference>
<evidence type="ECO:0000313" key="2">
    <source>
        <dbReference type="Proteomes" id="UP000479000"/>
    </source>
</evidence>
<keyword evidence="2" id="KW-1185">Reference proteome</keyword>
<dbReference type="PANTHER" id="PTHR47331:SF2">
    <property type="match status" value="1"/>
</dbReference>
<gene>
    <name evidence="1" type="ORF">NTEN_LOCUS11786</name>
</gene>